<evidence type="ECO:0000256" key="2">
    <source>
        <dbReference type="ARBA" id="ARBA00022692"/>
    </source>
</evidence>
<feature type="domain" description="Anoctamin transmembrane" evidence="7">
    <location>
        <begin position="254"/>
        <end position="704"/>
    </location>
</feature>
<evidence type="ECO:0000256" key="4">
    <source>
        <dbReference type="ARBA" id="ARBA00023136"/>
    </source>
</evidence>
<dbReference type="KEGG" id="gtt:GUITHDRAFT_102744"/>
<reference evidence="9" key="3">
    <citation type="submission" date="2015-06" db="UniProtKB">
        <authorList>
            <consortium name="EnsemblProtists"/>
        </authorList>
    </citation>
    <scope>IDENTIFICATION</scope>
</reference>
<dbReference type="InterPro" id="IPR049452">
    <property type="entry name" value="Anoctamin_TM"/>
</dbReference>
<dbReference type="InterPro" id="IPR007632">
    <property type="entry name" value="Anoctamin"/>
</dbReference>
<keyword evidence="10" id="KW-1185">Reference proteome</keyword>
<dbReference type="PANTHER" id="PTHR12308">
    <property type="entry name" value="ANOCTAMIN"/>
    <property type="match status" value="1"/>
</dbReference>
<dbReference type="PANTHER" id="PTHR12308:SF73">
    <property type="entry name" value="ANOCTAMIN"/>
    <property type="match status" value="1"/>
</dbReference>
<evidence type="ECO:0000313" key="9">
    <source>
        <dbReference type="EnsemblProtists" id="EKX51476"/>
    </source>
</evidence>
<name>L1JSE2_GUITC</name>
<evidence type="ECO:0000313" key="10">
    <source>
        <dbReference type="Proteomes" id="UP000011087"/>
    </source>
</evidence>
<dbReference type="OrthoDB" id="296386at2759"/>
<dbReference type="GO" id="GO:0016020">
    <property type="term" value="C:membrane"/>
    <property type="evidence" value="ECO:0007669"/>
    <property type="project" value="UniProtKB-SubCell"/>
</dbReference>
<evidence type="ECO:0000256" key="3">
    <source>
        <dbReference type="ARBA" id="ARBA00022989"/>
    </source>
</evidence>
<dbReference type="HOGENOM" id="CLU_401973_0_0_1"/>
<feature type="transmembrane region" description="Helical" evidence="6">
    <location>
        <begin position="392"/>
        <end position="413"/>
    </location>
</feature>
<reference evidence="10" key="2">
    <citation type="submission" date="2012-11" db="EMBL/GenBank/DDBJ databases">
        <authorList>
            <person name="Kuo A."/>
            <person name="Curtis B.A."/>
            <person name="Tanifuji G."/>
            <person name="Burki F."/>
            <person name="Gruber A."/>
            <person name="Irimia M."/>
            <person name="Maruyama S."/>
            <person name="Arias M.C."/>
            <person name="Ball S.G."/>
            <person name="Gile G.H."/>
            <person name="Hirakawa Y."/>
            <person name="Hopkins J.F."/>
            <person name="Rensing S.A."/>
            <person name="Schmutz J."/>
            <person name="Symeonidi A."/>
            <person name="Elias M."/>
            <person name="Eveleigh R.J."/>
            <person name="Herman E.K."/>
            <person name="Klute M.J."/>
            <person name="Nakayama T."/>
            <person name="Obornik M."/>
            <person name="Reyes-Prieto A."/>
            <person name="Armbrust E.V."/>
            <person name="Aves S.J."/>
            <person name="Beiko R.G."/>
            <person name="Coutinho P."/>
            <person name="Dacks J.B."/>
            <person name="Durnford D.G."/>
            <person name="Fast N.M."/>
            <person name="Green B.R."/>
            <person name="Grisdale C."/>
            <person name="Hempe F."/>
            <person name="Henrissat B."/>
            <person name="Hoppner M.P."/>
            <person name="Ishida K.-I."/>
            <person name="Kim E."/>
            <person name="Koreny L."/>
            <person name="Kroth P.G."/>
            <person name="Liu Y."/>
            <person name="Malik S.-B."/>
            <person name="Maier U.G."/>
            <person name="McRose D."/>
            <person name="Mock T."/>
            <person name="Neilson J.A."/>
            <person name="Onodera N.T."/>
            <person name="Poole A.M."/>
            <person name="Pritham E.J."/>
            <person name="Richards T.A."/>
            <person name="Rocap G."/>
            <person name="Roy S.W."/>
            <person name="Sarai C."/>
            <person name="Schaack S."/>
            <person name="Shirato S."/>
            <person name="Slamovits C.H."/>
            <person name="Spencer D.F."/>
            <person name="Suzuki S."/>
            <person name="Worden A.Z."/>
            <person name="Zauner S."/>
            <person name="Barry K."/>
            <person name="Bell C."/>
            <person name="Bharti A.K."/>
            <person name="Crow J.A."/>
            <person name="Grimwood J."/>
            <person name="Kramer R."/>
            <person name="Lindquist E."/>
            <person name="Lucas S."/>
            <person name="Salamov A."/>
            <person name="McFadden G.I."/>
            <person name="Lane C.E."/>
            <person name="Keeling P.J."/>
            <person name="Gray M.W."/>
            <person name="Grigoriev I.V."/>
            <person name="Archibald J.M."/>
        </authorList>
    </citation>
    <scope>NUCLEOTIDE SEQUENCE</scope>
    <source>
        <strain evidence="10">CCMP2712</strain>
    </source>
</reference>
<reference evidence="8 10" key="1">
    <citation type="journal article" date="2012" name="Nature">
        <title>Algal genomes reveal evolutionary mosaicism and the fate of nucleomorphs.</title>
        <authorList>
            <consortium name="DOE Joint Genome Institute"/>
            <person name="Curtis B.A."/>
            <person name="Tanifuji G."/>
            <person name="Burki F."/>
            <person name="Gruber A."/>
            <person name="Irimia M."/>
            <person name="Maruyama S."/>
            <person name="Arias M.C."/>
            <person name="Ball S.G."/>
            <person name="Gile G.H."/>
            <person name="Hirakawa Y."/>
            <person name="Hopkins J.F."/>
            <person name="Kuo A."/>
            <person name="Rensing S.A."/>
            <person name="Schmutz J."/>
            <person name="Symeonidi A."/>
            <person name="Elias M."/>
            <person name="Eveleigh R.J."/>
            <person name="Herman E.K."/>
            <person name="Klute M.J."/>
            <person name="Nakayama T."/>
            <person name="Obornik M."/>
            <person name="Reyes-Prieto A."/>
            <person name="Armbrust E.V."/>
            <person name="Aves S.J."/>
            <person name="Beiko R.G."/>
            <person name="Coutinho P."/>
            <person name="Dacks J.B."/>
            <person name="Durnford D.G."/>
            <person name="Fast N.M."/>
            <person name="Green B.R."/>
            <person name="Grisdale C.J."/>
            <person name="Hempel F."/>
            <person name="Henrissat B."/>
            <person name="Hoppner M.P."/>
            <person name="Ishida K."/>
            <person name="Kim E."/>
            <person name="Koreny L."/>
            <person name="Kroth P.G."/>
            <person name="Liu Y."/>
            <person name="Malik S.B."/>
            <person name="Maier U.G."/>
            <person name="McRose D."/>
            <person name="Mock T."/>
            <person name="Neilson J.A."/>
            <person name="Onodera N.T."/>
            <person name="Poole A.M."/>
            <person name="Pritham E.J."/>
            <person name="Richards T.A."/>
            <person name="Rocap G."/>
            <person name="Roy S.W."/>
            <person name="Sarai C."/>
            <person name="Schaack S."/>
            <person name="Shirato S."/>
            <person name="Slamovits C.H."/>
            <person name="Spencer D.F."/>
            <person name="Suzuki S."/>
            <person name="Worden A.Z."/>
            <person name="Zauner S."/>
            <person name="Barry K."/>
            <person name="Bell C."/>
            <person name="Bharti A.K."/>
            <person name="Crow J.A."/>
            <person name="Grimwood J."/>
            <person name="Kramer R."/>
            <person name="Lindquist E."/>
            <person name="Lucas S."/>
            <person name="Salamov A."/>
            <person name="McFadden G.I."/>
            <person name="Lane C.E."/>
            <person name="Keeling P.J."/>
            <person name="Gray M.W."/>
            <person name="Grigoriev I.V."/>
            <person name="Archibald J.M."/>
        </authorList>
    </citation>
    <scope>NUCLEOTIDE SEQUENCE</scope>
    <source>
        <strain evidence="8 10">CCMP2712</strain>
    </source>
</reference>
<dbReference type="PaxDb" id="55529-EKX51476"/>
<protein>
    <recommendedName>
        <fullName evidence="7">Anoctamin transmembrane domain-containing protein</fullName>
    </recommendedName>
</protein>
<dbReference type="eggNOG" id="KOG2513">
    <property type="taxonomic scope" value="Eukaryota"/>
</dbReference>
<evidence type="ECO:0000256" key="5">
    <source>
        <dbReference type="SAM" id="MobiDB-lite"/>
    </source>
</evidence>
<keyword evidence="4 6" id="KW-0472">Membrane</keyword>
<feature type="transmembrane region" description="Helical" evidence="6">
    <location>
        <begin position="456"/>
        <end position="479"/>
    </location>
</feature>
<dbReference type="GeneID" id="17308137"/>
<feature type="region of interest" description="Disordered" evidence="5">
    <location>
        <begin position="1"/>
        <end position="24"/>
    </location>
</feature>
<dbReference type="EnsemblProtists" id="EKX51476">
    <property type="protein sequence ID" value="EKX51476"/>
    <property type="gene ID" value="GUITHDRAFT_102744"/>
</dbReference>
<sequence>MIRNQKRSEMGEMASGTPSGFKALKHMKPKYKDDDDHGYQAGNAKAQNPDSVFPVTLAAYAMIFSKDQEWRDGEDQKSFAKKIYWPIADKLRSSDMIVRADETDETDEDKHVALVYISEKRQRVVGEHMSNENLLFVRLKESDDEDNEVKYGGGWTKYQQHLTRYYAKSSEGTLFSSSHQLAMIEFLLNDKKEEALGPQLLPKDACTPGFNILQQLIADQKVVATFCLHHPDKKMWLDQNWCQTYLSKQPLEDIREYFGEGIALYFAWHGYLLQMLWVPALTGIFVFAASMTAYGETSSIDNPYVCLYAGFLALWTVYFNYGWKRLQMVYQLEWGTIDDHLVEEDRSEFVQHPYTYKKLNSNTLKEVEQLAAVPPVTPASTWQEFYSDPFVAIFRPIGSAIVVCFFIAVAVVLYMGLEAVLICVLKVLGGMALEFMTTDFENWKTMSLVNGYDAALVAKLFAFGQVNSYFALFFVAVLANNFQPFGVDVSCPDKFCLNYLSMMVVIVYVVYAFSFVVDTLRVRFSQPLDYAKEQEEAKEDPMRIKETLREFKKPSLDSKSYIVQKIPVPVKHSGMNQLYLDKILEAGYVMFFGAAFPLLALLSVVFNIWHLRRNATYVLHDVRRPSYSRLKDIGVWMQILDITAILAVVFQCAILAFTSRSLFYFFPHMNDMEVVFFAGCFEHLLLLAKAMLELNIEVPADVQLNYDRKQYSIKCLTESEERDPASRLVFYTSDDGLPYDGQ</sequence>
<evidence type="ECO:0000259" key="7">
    <source>
        <dbReference type="Pfam" id="PF04547"/>
    </source>
</evidence>
<keyword evidence="2 6" id="KW-0812">Transmembrane</keyword>
<feature type="transmembrane region" description="Helical" evidence="6">
    <location>
        <begin position="302"/>
        <end position="321"/>
    </location>
</feature>
<feature type="transmembrane region" description="Helical" evidence="6">
    <location>
        <begin position="635"/>
        <end position="657"/>
    </location>
</feature>
<keyword evidence="3 6" id="KW-1133">Transmembrane helix</keyword>
<evidence type="ECO:0000256" key="1">
    <source>
        <dbReference type="ARBA" id="ARBA00004141"/>
    </source>
</evidence>
<accession>L1JSE2</accession>
<feature type="compositionally biased region" description="Basic and acidic residues" evidence="5">
    <location>
        <begin position="1"/>
        <end position="10"/>
    </location>
</feature>
<feature type="transmembrane region" description="Helical" evidence="6">
    <location>
        <begin position="588"/>
        <end position="609"/>
    </location>
</feature>
<dbReference type="OMA" id="PYAVREQ"/>
<feature type="transmembrane region" description="Helical" evidence="6">
    <location>
        <begin position="271"/>
        <end position="290"/>
    </location>
</feature>
<proteinExistence type="predicted"/>
<dbReference type="GO" id="GO:0005254">
    <property type="term" value="F:chloride channel activity"/>
    <property type="evidence" value="ECO:0007669"/>
    <property type="project" value="TreeGrafter"/>
</dbReference>
<dbReference type="Pfam" id="PF04547">
    <property type="entry name" value="Anoctamin"/>
    <property type="match status" value="1"/>
</dbReference>
<feature type="transmembrane region" description="Helical" evidence="6">
    <location>
        <begin position="499"/>
        <end position="517"/>
    </location>
</feature>
<organism evidence="8">
    <name type="scientific">Guillardia theta (strain CCMP2712)</name>
    <name type="common">Cryptophyte</name>
    <dbReference type="NCBI Taxonomy" id="905079"/>
    <lineage>
        <taxon>Eukaryota</taxon>
        <taxon>Cryptophyceae</taxon>
        <taxon>Pyrenomonadales</taxon>
        <taxon>Geminigeraceae</taxon>
        <taxon>Guillardia</taxon>
    </lineage>
</organism>
<dbReference type="RefSeq" id="XP_005838456.1">
    <property type="nucleotide sequence ID" value="XM_005838399.1"/>
</dbReference>
<comment type="subcellular location">
    <subcellularLocation>
        <location evidence="1">Membrane</location>
        <topology evidence="1">Multi-pass membrane protein</topology>
    </subcellularLocation>
</comment>
<dbReference type="AlphaFoldDB" id="L1JSE2"/>
<dbReference type="Proteomes" id="UP000011087">
    <property type="component" value="Unassembled WGS sequence"/>
</dbReference>
<evidence type="ECO:0000256" key="6">
    <source>
        <dbReference type="SAM" id="Phobius"/>
    </source>
</evidence>
<gene>
    <name evidence="8" type="ORF">GUITHDRAFT_102744</name>
</gene>
<dbReference type="EMBL" id="JH992975">
    <property type="protein sequence ID" value="EKX51476.1"/>
    <property type="molecule type" value="Genomic_DNA"/>
</dbReference>
<evidence type="ECO:0000313" key="8">
    <source>
        <dbReference type="EMBL" id="EKX51476.1"/>
    </source>
</evidence>